<proteinExistence type="predicted"/>
<dbReference type="RefSeq" id="WP_271054078.1">
    <property type="nucleotide sequence ID" value="NZ_JAQIIO010000004.1"/>
</dbReference>
<sequence>MKSINIPLLVMAGIAQRISVLLMATLALALTGVTIASALGFAPWLELPARFGAVNIENMGMYAQIFFTAVCVSLLFFLPSHGRVMQLENSHRKFHLTMEDVARAYRMAHEADRAKLFKTGAEFDEVRERIAHLRNHPDLAGLEPDILEAAAQMSFVSRDLAQTYSDDKVERARVFLRQRHEEMEDFRANLSLAQQTTDELKHWLTQVEADELVVTKQVDALKSDLKALLPKLGVDLHETVSRDRNVVPMSTNPRRERGRGPRNGPNDNTARNEQDCDGDLEL</sequence>
<reference evidence="3 4" key="1">
    <citation type="submission" date="2023-01" db="EMBL/GenBank/DDBJ databases">
        <authorList>
            <person name="Yoon J.-W."/>
        </authorList>
    </citation>
    <scope>NUCLEOTIDE SEQUENCE [LARGE SCALE GENOMIC DNA]</scope>
    <source>
        <strain evidence="3 4">KMU-50</strain>
    </source>
</reference>
<keyword evidence="4" id="KW-1185">Reference proteome</keyword>
<keyword evidence="2" id="KW-0812">Transmembrane</keyword>
<evidence type="ECO:0000313" key="4">
    <source>
        <dbReference type="Proteomes" id="UP001528040"/>
    </source>
</evidence>
<feature type="transmembrane region" description="Helical" evidence="2">
    <location>
        <begin position="61"/>
        <end position="78"/>
    </location>
</feature>
<feature type="transmembrane region" description="Helical" evidence="2">
    <location>
        <begin position="20"/>
        <end position="41"/>
    </location>
</feature>
<evidence type="ECO:0000256" key="1">
    <source>
        <dbReference type="SAM" id="MobiDB-lite"/>
    </source>
</evidence>
<dbReference type="Proteomes" id="UP001528040">
    <property type="component" value="Unassembled WGS sequence"/>
</dbReference>
<feature type="region of interest" description="Disordered" evidence="1">
    <location>
        <begin position="243"/>
        <end position="282"/>
    </location>
</feature>
<gene>
    <name evidence="3" type="ORF">O2N63_09785</name>
</gene>
<name>A0ABT4W318_9RHOB</name>
<keyword evidence="2" id="KW-1133">Transmembrane helix</keyword>
<keyword evidence="2" id="KW-0472">Membrane</keyword>
<organism evidence="3 4">
    <name type="scientific">Aliiroseovarius salicola</name>
    <dbReference type="NCBI Taxonomy" id="3009082"/>
    <lineage>
        <taxon>Bacteria</taxon>
        <taxon>Pseudomonadati</taxon>
        <taxon>Pseudomonadota</taxon>
        <taxon>Alphaproteobacteria</taxon>
        <taxon>Rhodobacterales</taxon>
        <taxon>Paracoccaceae</taxon>
        <taxon>Aliiroseovarius</taxon>
    </lineage>
</organism>
<evidence type="ECO:0000313" key="3">
    <source>
        <dbReference type="EMBL" id="MDA5094375.1"/>
    </source>
</evidence>
<protein>
    <submittedName>
        <fullName evidence="3">DNA repair protein</fullName>
    </submittedName>
</protein>
<accession>A0ABT4W318</accession>
<comment type="caution">
    <text evidence="3">The sequence shown here is derived from an EMBL/GenBank/DDBJ whole genome shotgun (WGS) entry which is preliminary data.</text>
</comment>
<dbReference type="EMBL" id="JAQIIO010000004">
    <property type="protein sequence ID" value="MDA5094375.1"/>
    <property type="molecule type" value="Genomic_DNA"/>
</dbReference>
<evidence type="ECO:0000256" key="2">
    <source>
        <dbReference type="SAM" id="Phobius"/>
    </source>
</evidence>